<feature type="region of interest" description="Disordered" evidence="1">
    <location>
        <begin position="1162"/>
        <end position="1186"/>
    </location>
</feature>
<feature type="region of interest" description="Disordered" evidence="1">
    <location>
        <begin position="36"/>
        <end position="87"/>
    </location>
</feature>
<dbReference type="EMBL" id="JBHSPR010000008">
    <property type="protein sequence ID" value="MFC6016823.1"/>
    <property type="molecule type" value="Genomic_DNA"/>
</dbReference>
<comment type="caution">
    <text evidence="2">The sequence shown here is derived from an EMBL/GenBank/DDBJ whole genome shotgun (WGS) entry which is preliminary data.</text>
</comment>
<evidence type="ECO:0000313" key="3">
    <source>
        <dbReference type="Proteomes" id="UP001596203"/>
    </source>
</evidence>
<dbReference type="SUPFAM" id="SSF48452">
    <property type="entry name" value="TPR-like"/>
    <property type="match status" value="2"/>
</dbReference>
<gene>
    <name evidence="2" type="ORF">ACFP2T_11470</name>
</gene>
<proteinExistence type="predicted"/>
<feature type="region of interest" description="Disordered" evidence="1">
    <location>
        <begin position="928"/>
        <end position="947"/>
    </location>
</feature>
<keyword evidence="3" id="KW-1185">Reference proteome</keyword>
<evidence type="ECO:0000313" key="2">
    <source>
        <dbReference type="EMBL" id="MFC6016823.1"/>
    </source>
</evidence>
<evidence type="ECO:0000256" key="1">
    <source>
        <dbReference type="SAM" id="MobiDB-lite"/>
    </source>
</evidence>
<protein>
    <submittedName>
        <fullName evidence="2">SAV_2336 N-terminal domain-related protein</fullName>
    </submittedName>
</protein>
<dbReference type="Gene3D" id="1.25.40.10">
    <property type="entry name" value="Tetratricopeptide repeat domain"/>
    <property type="match status" value="2"/>
</dbReference>
<accession>A0ABW1K949</accession>
<feature type="compositionally biased region" description="Basic and acidic residues" evidence="1">
    <location>
        <begin position="1162"/>
        <end position="1175"/>
    </location>
</feature>
<organism evidence="2 3">
    <name type="scientific">Plantactinospora solaniradicis</name>
    <dbReference type="NCBI Taxonomy" id="1723736"/>
    <lineage>
        <taxon>Bacteria</taxon>
        <taxon>Bacillati</taxon>
        <taxon>Actinomycetota</taxon>
        <taxon>Actinomycetes</taxon>
        <taxon>Micromonosporales</taxon>
        <taxon>Micromonosporaceae</taxon>
        <taxon>Plantactinospora</taxon>
    </lineage>
</organism>
<dbReference type="RefSeq" id="WP_377420564.1">
    <property type="nucleotide sequence ID" value="NZ_JBHSPR010000008.1"/>
</dbReference>
<name>A0ABW1K949_9ACTN</name>
<reference evidence="3" key="1">
    <citation type="journal article" date="2019" name="Int. J. Syst. Evol. Microbiol.">
        <title>The Global Catalogue of Microorganisms (GCM) 10K type strain sequencing project: providing services to taxonomists for standard genome sequencing and annotation.</title>
        <authorList>
            <consortium name="The Broad Institute Genomics Platform"/>
            <consortium name="The Broad Institute Genome Sequencing Center for Infectious Disease"/>
            <person name="Wu L."/>
            <person name="Ma J."/>
        </authorList>
    </citation>
    <scope>NUCLEOTIDE SEQUENCE [LARGE SCALE GENOMIC DNA]</scope>
    <source>
        <strain evidence="3">ZS-35-S2</strain>
    </source>
</reference>
<dbReference type="InterPro" id="IPR047738">
    <property type="entry name" value="SAV_2336-like_N"/>
</dbReference>
<dbReference type="SMART" id="SM00028">
    <property type="entry name" value="TPR"/>
    <property type="match status" value="3"/>
</dbReference>
<sequence>MIERLVAGLNSAGYEPTWQEVADAVWLAPYLDPNPLAPAEPAGSEAAPPEPATLPVREPRPDRPALTGADNPQPAAELHAASGDPETAARVPAIPVRGPAAPALRHTLALSRALRPLVRRIPSDRLLMMDEQATADRIAQDRLWVPVLRPAPVRWLDLVLVVDATPSMTVWRRTVTEIRRMLERLGAFRDVRGHTLDSGASVISVSPTAGSADQRPIETLVDPLGRRLLLVVTDGVGAGWWDGRVAEALGRWGRRDTVAVLSLLPQRMWPGTGLRAHPARLHNTRAGSPNARWRSRLRHRSDSAGGPPIPVLELNPAWLGSFASLVAGAGWTGGALLATPPSASHAEPATAAPHDRGSADDLIEQFRSVASPAGYSLACYLAAVPLNQPTMRLVQQVMLPGSETVHLAEVFLGGLLHRITPADATVTQDEVEYDFRPGVRERLVDQLHRHELASILVRLSEYMSERFGLPLDFGALLADPEGAVLPALDGGSGPLARVTQTVLRRLGGRYRVLADRLAAVSEPPTTPFEPDVSQAEPTADPAVAAVPKLEAHPRLGDIGLVGLRRIFRVAPDASPNPAFAITSAIRQQRAVVVVGAAGEAASTTMHTLLLRAADRPLVVVPYGVDLELTSVRLALSRYDDAVVWVGELSTWPSDWLLELLTTSPRRQLLLGTVDPDTGFLPFHGPWQNRPGYRDVQLVNLGLTQPTPGRLSLPDVTRSDAVLLAADSGDEVFPDESVQADFQHLERVRDALVDPGVLGLPPRRCRVLPAGGSRASRANAYLRSLRDDRERDLLFVYVMGTWNPENRLADPLHVIRTALLVPARMKVIIGELVGLPEPQGTLLDLLPEWKLPGLDKENLGLCLVDTDRRRGPGFHFGAALLDALRHGLPGAPPVLTVADMLNALASRRPRTGYTVGAGIDQRGFVRNRRFGRRPDPADAPGPARSVDDESILRQLDSAPEEDGPYRAALAMDLAEQRSRAGLYEEARVLADEAARLWRSAAEDDPEIRHLWLADALQLAGRLRQRTGDPVAAVAAFEEAASALNISSVDLGRRIEALTALSRAYTASNRLPDALRVLESEDRLIRRALLSGADARTAEAFAALNALAERAHLLHRLDAAPKAAEVAYDCVRVSRRLAQTDPDLDASLASLLANYAAYAATQVRADRGTTTEQRSHEPSSAPPMLRPDPVEAGADAVDMYRRLVQHYSAAYEFGLALSLHNLGALLGALGRYVDALDCASEAVDILRRLTRSRVDGTTLVTMAPVILTTPISADDEAVLGQLQYLLAGADPQFGTRPGRSDAALARALMQRGVYLRNLSHFNESSAVVREALSIRRRLSTQNPELLPELAEALLTAVLITSVGQFDVIETVAATEESVDLYERLVRYGPNEFAAPLRMALSVLVRQLDTAGRHDDAARARSRLDALDA</sequence>
<dbReference type="NCBIfam" id="NF041121">
    <property type="entry name" value="SAV_2336_NTERM"/>
    <property type="match status" value="1"/>
</dbReference>
<dbReference type="InterPro" id="IPR019734">
    <property type="entry name" value="TPR_rpt"/>
</dbReference>
<feature type="compositionally biased region" description="Low complexity" evidence="1">
    <location>
        <begin position="37"/>
        <end position="47"/>
    </location>
</feature>
<dbReference type="InterPro" id="IPR011990">
    <property type="entry name" value="TPR-like_helical_dom_sf"/>
</dbReference>
<dbReference type="Proteomes" id="UP001596203">
    <property type="component" value="Unassembled WGS sequence"/>
</dbReference>